<gene>
    <name evidence="1" type="ORF">RQC66_41400</name>
</gene>
<comment type="caution">
    <text evidence="1">The sequence shown here is derived from an EMBL/GenBank/DDBJ whole genome shotgun (WGS) entry which is preliminary data.</text>
</comment>
<organism evidence="1 2">
    <name type="scientific">Streptomyces justiciae</name>
    <dbReference type="NCBI Taxonomy" id="2780140"/>
    <lineage>
        <taxon>Bacteria</taxon>
        <taxon>Bacillati</taxon>
        <taxon>Actinomycetota</taxon>
        <taxon>Actinomycetes</taxon>
        <taxon>Kitasatosporales</taxon>
        <taxon>Streptomycetaceae</taxon>
        <taxon>Streptomyces</taxon>
    </lineage>
</organism>
<dbReference type="RefSeq" id="WP_314207391.1">
    <property type="nucleotide sequence ID" value="NZ_JAVTLL010000045.1"/>
</dbReference>
<evidence type="ECO:0008006" key="3">
    <source>
        <dbReference type="Google" id="ProtNLM"/>
    </source>
</evidence>
<accession>A0ABU3M738</accession>
<protein>
    <recommendedName>
        <fullName evidence="3">N4-gp56 family major capsid protein</fullName>
    </recommendedName>
</protein>
<evidence type="ECO:0000313" key="1">
    <source>
        <dbReference type="EMBL" id="MDT7847198.1"/>
    </source>
</evidence>
<reference evidence="2" key="1">
    <citation type="submission" date="2023-07" db="EMBL/GenBank/DDBJ databases">
        <title>Draft genome sequence of the endophytic actinobacterium Streptomyces justiciae WPN32, a potential antibiotic producer.</title>
        <authorList>
            <person name="Yasawong M."/>
            <person name="Pana W."/>
            <person name="Ganta P."/>
            <person name="Santapan N."/>
            <person name="Songngamsuk T."/>
            <person name="Phatcharaharikarn M."/>
            <person name="Kerdtoob S."/>
            <person name="Nantapong N."/>
        </authorList>
    </citation>
    <scope>NUCLEOTIDE SEQUENCE [LARGE SCALE GENOMIC DNA]</scope>
    <source>
        <strain evidence="2">WPN32</strain>
    </source>
</reference>
<keyword evidence="2" id="KW-1185">Reference proteome</keyword>
<name>A0ABU3M738_9ACTN</name>
<sequence>MSLATLPTRRTWFDLARHDIRSTLPAAIREIMQNGLLYRAFEEALMPEFLFPSIATPRPWSQNVGDTGTFTRTGLLTPTTTPLQGADPTPQTYSIEQYSVTMDQYGITMDTNMLTSRMTLASKFLEDAQKLGISAGQSLNRIARDKLYAAYAGGRTWATTAGASDTSIIVQSVKGFEYVLVNGKPTPVSGANPLNVTIEGVANTVTGVNAGTSTLTLGTARADVIGDAIVAVNAPVTVRPSNTLDTAYDIGTSNVATFKMFRAAVARLRRMNVPTFSGFYTAHIDPETETQLFDDADFKQALQGRVDSPIYEGLSIGRFGGIDWVRDNEVPTLLGGSAGNVTVHRPIVFGAETLLSAPFDGMGQLLSEADTGGVPSIQMIGPANGVQVAYIVRPPQDRLGQIVSQTWSWVGDFGVPSDATTGDSSLFKRAVVLEHA</sequence>
<proteinExistence type="predicted"/>
<dbReference type="EMBL" id="JAVTLL010000045">
    <property type="protein sequence ID" value="MDT7847198.1"/>
    <property type="molecule type" value="Genomic_DNA"/>
</dbReference>
<dbReference type="Proteomes" id="UP001257948">
    <property type="component" value="Unassembled WGS sequence"/>
</dbReference>
<evidence type="ECO:0000313" key="2">
    <source>
        <dbReference type="Proteomes" id="UP001257948"/>
    </source>
</evidence>